<dbReference type="InterPro" id="IPR038519">
    <property type="entry name" value="MCP_C_sf"/>
</dbReference>
<dbReference type="GO" id="GO:0005198">
    <property type="term" value="F:structural molecule activity"/>
    <property type="evidence" value="ECO:0007669"/>
    <property type="project" value="InterPro"/>
</dbReference>
<dbReference type="Pfam" id="PF16903">
    <property type="entry name" value="Capsid_N"/>
    <property type="match status" value="1"/>
</dbReference>
<dbReference type="AlphaFoldDB" id="A0A6J6EU89"/>
<feature type="domain" description="Major capsid protein C-terminal" evidence="1">
    <location>
        <begin position="151"/>
        <end position="355"/>
    </location>
</feature>
<proteinExistence type="predicted"/>
<protein>
    <submittedName>
        <fullName evidence="3">Unannotated protein</fullName>
    </submittedName>
</protein>
<dbReference type="InterPro" id="IPR007542">
    <property type="entry name" value="MCP_C"/>
</dbReference>
<evidence type="ECO:0000259" key="2">
    <source>
        <dbReference type="Pfam" id="PF16903"/>
    </source>
</evidence>
<evidence type="ECO:0000313" key="3">
    <source>
        <dbReference type="EMBL" id="CAB4579537.1"/>
    </source>
</evidence>
<organism evidence="3">
    <name type="scientific">freshwater metagenome</name>
    <dbReference type="NCBI Taxonomy" id="449393"/>
    <lineage>
        <taxon>unclassified sequences</taxon>
        <taxon>metagenomes</taxon>
        <taxon>ecological metagenomes</taxon>
    </lineage>
</organism>
<evidence type="ECO:0000259" key="1">
    <source>
        <dbReference type="Pfam" id="PF04451"/>
    </source>
</evidence>
<feature type="domain" description="Major capsid protein N-terminal" evidence="2">
    <location>
        <begin position="1"/>
        <end position="148"/>
    </location>
</feature>
<dbReference type="Pfam" id="PF04451">
    <property type="entry name" value="Capsid_NCLDV"/>
    <property type="match status" value="1"/>
</dbReference>
<gene>
    <name evidence="3" type="ORF">UFOPK1726_00808</name>
</gene>
<dbReference type="Gene3D" id="2.70.9.10">
    <property type="entry name" value="Adenovirus Type 2 Hexon, domain 4"/>
    <property type="match status" value="1"/>
</dbReference>
<dbReference type="Gene3D" id="2.70.9.20">
    <property type="entry name" value="Major capsid protein Vp54"/>
    <property type="match status" value="1"/>
</dbReference>
<reference evidence="3" key="1">
    <citation type="submission" date="2020-05" db="EMBL/GenBank/DDBJ databases">
        <authorList>
            <person name="Chiriac C."/>
            <person name="Salcher M."/>
            <person name="Ghai R."/>
            <person name="Kavagutti S V."/>
        </authorList>
    </citation>
    <scope>NUCLEOTIDE SEQUENCE</scope>
</reference>
<dbReference type="EMBL" id="CAEZTT010000091">
    <property type="protein sequence ID" value="CAB4579537.1"/>
    <property type="molecule type" value="Genomic_DNA"/>
</dbReference>
<sequence length="360" mass="42564">MEIGDQTIDRVTGMWLDIWSNYFIPEEKRSVYNTMVAKFPFVPGFAPFLNQPSYLQSAGGIGQDIFFLDGEHCELFVPVPFWFCGEYENAFPLIALQGQDMRVRMKVRPFVETMFKCFQPLFETNIFTNVHELHLKEAELYVTYYHLDNDERRQFALNTREYVIEDHQIMMNYNIPPEHTNIKFKLPLNRPIKDLYWVIQRSEAKEFNDWFNYTNKVLDEKGTPTHIMERAQLNLNGVGRFWEPLDNRYLMYAKPYRAHRYIPGIDRNGFLYNYLFCIDPNALQHNGSMNATSFTEVVLDLTLYNVDQYMGFTEKILAGELVTEEFPRINPSKLPTVLHVFARSYNVLRIYNGCATLRYK</sequence>
<name>A0A6J6EU89_9ZZZZ</name>
<dbReference type="InterPro" id="IPR031654">
    <property type="entry name" value="Capsid_N"/>
</dbReference>
<dbReference type="InterPro" id="IPR016112">
    <property type="entry name" value="VP_dsDNA_II"/>
</dbReference>
<dbReference type="SUPFAM" id="SSF49749">
    <property type="entry name" value="Group II dsDNA viruses VP"/>
    <property type="match status" value="2"/>
</dbReference>
<accession>A0A6J6EU89</accession>